<evidence type="ECO:0000256" key="1">
    <source>
        <dbReference type="SAM" id="MobiDB-lite"/>
    </source>
</evidence>
<feature type="signal peptide" evidence="2">
    <location>
        <begin position="1"/>
        <end position="21"/>
    </location>
</feature>
<keyword evidence="2" id="KW-0732">Signal</keyword>
<dbReference type="PROSITE" id="PS51257">
    <property type="entry name" value="PROKAR_LIPOPROTEIN"/>
    <property type="match status" value="1"/>
</dbReference>
<comment type="caution">
    <text evidence="3">The sequence shown here is derived from an EMBL/GenBank/DDBJ whole genome shotgun (WGS) entry which is preliminary data.</text>
</comment>
<feature type="compositionally biased region" description="Gly residues" evidence="1">
    <location>
        <begin position="45"/>
        <end position="57"/>
    </location>
</feature>
<dbReference type="EMBL" id="VGJX01000149">
    <property type="protein sequence ID" value="MBM3274200.1"/>
    <property type="molecule type" value="Genomic_DNA"/>
</dbReference>
<feature type="compositionally biased region" description="Pro residues" evidence="1">
    <location>
        <begin position="224"/>
        <end position="241"/>
    </location>
</feature>
<feature type="chain" id="PRO_5036706709" description="DM13 domain-containing protein" evidence="2">
    <location>
        <begin position="22"/>
        <end position="241"/>
    </location>
</feature>
<evidence type="ECO:0000313" key="4">
    <source>
        <dbReference type="Proteomes" id="UP000703893"/>
    </source>
</evidence>
<accession>A0A937X4T4</accession>
<evidence type="ECO:0000313" key="3">
    <source>
        <dbReference type="EMBL" id="MBM3274200.1"/>
    </source>
</evidence>
<dbReference type="AlphaFoldDB" id="A0A937X4T4"/>
<proteinExistence type="predicted"/>
<feature type="compositionally biased region" description="Low complexity" evidence="1">
    <location>
        <begin position="28"/>
        <end position="44"/>
    </location>
</feature>
<name>A0A937X4T4_9BACT</name>
<organism evidence="3 4">
    <name type="scientific">Candidatus Tanganyikabacteria bacterium</name>
    <dbReference type="NCBI Taxonomy" id="2961651"/>
    <lineage>
        <taxon>Bacteria</taxon>
        <taxon>Bacillati</taxon>
        <taxon>Candidatus Sericytochromatia</taxon>
        <taxon>Candidatus Tanganyikabacteria</taxon>
    </lineage>
</organism>
<feature type="region of interest" description="Disordered" evidence="1">
    <location>
        <begin position="28"/>
        <end position="73"/>
    </location>
</feature>
<evidence type="ECO:0008006" key="5">
    <source>
        <dbReference type="Google" id="ProtNLM"/>
    </source>
</evidence>
<feature type="region of interest" description="Disordered" evidence="1">
    <location>
        <begin position="221"/>
        <end position="241"/>
    </location>
</feature>
<dbReference type="InterPro" id="IPR011042">
    <property type="entry name" value="6-blade_b-propeller_TolB-like"/>
</dbReference>
<dbReference type="Gene3D" id="2.120.10.30">
    <property type="entry name" value="TolB, C-terminal domain"/>
    <property type="match status" value="1"/>
</dbReference>
<sequence length="241" mass="23879">MPRFRHAAAICVPVAAACATADGPSGGLSSLSGAGSKTSASPGAGSTGGAPGAGAGTGTADASPGGGTGGGNASSTLPGAVTYVEGVLVSTLAGSALGEGDALGERAQFNKPAGIAVQNVGGGIFRLWVWDSGNFKMRYINPDGDTFSTPSTSSTLIGPVTDPELGALPLVIVDGRCLTRVTLTNRYDLIACGFVNFIEKIQEYKTEGSLDWIAFLPGTRPAATPTPVPTPTATPSPSPTP</sequence>
<protein>
    <recommendedName>
        <fullName evidence="5">DM13 domain-containing protein</fullName>
    </recommendedName>
</protein>
<gene>
    <name evidence="3" type="ORF">FJZ00_03540</name>
</gene>
<evidence type="ECO:0000256" key="2">
    <source>
        <dbReference type="SAM" id="SignalP"/>
    </source>
</evidence>
<feature type="non-terminal residue" evidence="3">
    <location>
        <position position="241"/>
    </location>
</feature>
<reference evidence="3 4" key="1">
    <citation type="submission" date="2019-03" db="EMBL/GenBank/DDBJ databases">
        <title>Lake Tanganyika Metagenome-Assembled Genomes (MAGs).</title>
        <authorList>
            <person name="Tran P."/>
        </authorList>
    </citation>
    <scope>NUCLEOTIDE SEQUENCE [LARGE SCALE GENOMIC DNA]</scope>
    <source>
        <strain evidence="3">K_DeepCast_65m_m2_236</strain>
    </source>
</reference>
<dbReference type="Proteomes" id="UP000703893">
    <property type="component" value="Unassembled WGS sequence"/>
</dbReference>